<feature type="region of interest" description="Disordered" evidence="1">
    <location>
        <begin position="1"/>
        <end position="91"/>
    </location>
</feature>
<dbReference type="HOGENOM" id="CLU_2063912_0_0_1"/>
<dbReference type="PhylomeDB" id="B4QAI0"/>
<accession>B4QAI0</accession>
<proteinExistence type="predicted"/>
<evidence type="ECO:0000313" key="3">
    <source>
        <dbReference type="Proteomes" id="UP000000304"/>
    </source>
</evidence>
<dbReference type="OMA" id="REENIWH"/>
<evidence type="ECO:0000256" key="1">
    <source>
        <dbReference type="SAM" id="MobiDB-lite"/>
    </source>
</evidence>
<keyword evidence="3" id="KW-1185">Reference proteome</keyword>
<feature type="compositionally biased region" description="Low complexity" evidence="1">
    <location>
        <begin position="13"/>
        <end position="33"/>
    </location>
</feature>
<protein>
    <submittedName>
        <fullName evidence="2">GD24249</fullName>
    </submittedName>
</protein>
<name>B4QAI0_DROSI</name>
<evidence type="ECO:0000313" key="2">
    <source>
        <dbReference type="EMBL" id="EDX05597.1"/>
    </source>
</evidence>
<reference evidence="2 3" key="1">
    <citation type="journal article" date="2007" name="Nature">
        <title>Evolution of genes and genomes on the Drosophila phylogeny.</title>
        <authorList>
            <consortium name="Drosophila 12 Genomes Consortium"/>
            <person name="Clark A.G."/>
            <person name="Eisen M.B."/>
            <person name="Smith D.R."/>
            <person name="Bergman C.M."/>
            <person name="Oliver B."/>
            <person name="Markow T.A."/>
            <person name="Kaufman T.C."/>
            <person name="Kellis M."/>
            <person name="Gelbart W."/>
            <person name="Iyer V.N."/>
            <person name="Pollard D.A."/>
            <person name="Sackton T.B."/>
            <person name="Larracuente A.M."/>
            <person name="Singh N.D."/>
            <person name="Abad J.P."/>
            <person name="Abt D.N."/>
            <person name="Adryan B."/>
            <person name="Aguade M."/>
            <person name="Akashi H."/>
            <person name="Anderson W.W."/>
            <person name="Aquadro C.F."/>
            <person name="Ardell D.H."/>
            <person name="Arguello R."/>
            <person name="Artieri C.G."/>
            <person name="Barbash D.A."/>
            <person name="Barker D."/>
            <person name="Barsanti P."/>
            <person name="Batterham P."/>
            <person name="Batzoglou S."/>
            <person name="Begun D."/>
            <person name="Bhutkar A."/>
            <person name="Blanco E."/>
            <person name="Bosak S.A."/>
            <person name="Bradley R.K."/>
            <person name="Brand A.D."/>
            <person name="Brent M.R."/>
            <person name="Brooks A.N."/>
            <person name="Brown R.H."/>
            <person name="Butlin R.K."/>
            <person name="Caggese C."/>
            <person name="Calvi B.R."/>
            <person name="Bernardo de Carvalho A."/>
            <person name="Caspi A."/>
            <person name="Castrezana S."/>
            <person name="Celniker S.E."/>
            <person name="Chang J.L."/>
            <person name="Chapple C."/>
            <person name="Chatterji S."/>
            <person name="Chinwalla A."/>
            <person name="Civetta A."/>
            <person name="Clifton S.W."/>
            <person name="Comeron J.M."/>
            <person name="Costello J.C."/>
            <person name="Coyne J.A."/>
            <person name="Daub J."/>
            <person name="David R.G."/>
            <person name="Delcher A.L."/>
            <person name="Delehaunty K."/>
            <person name="Do C.B."/>
            <person name="Ebling H."/>
            <person name="Edwards K."/>
            <person name="Eickbush T."/>
            <person name="Evans J.D."/>
            <person name="Filipski A."/>
            <person name="Findeiss S."/>
            <person name="Freyhult E."/>
            <person name="Fulton L."/>
            <person name="Fulton R."/>
            <person name="Garcia A.C."/>
            <person name="Gardiner A."/>
            <person name="Garfield D.A."/>
            <person name="Garvin B.E."/>
            <person name="Gibson G."/>
            <person name="Gilbert D."/>
            <person name="Gnerre S."/>
            <person name="Godfrey J."/>
            <person name="Good R."/>
            <person name="Gotea V."/>
            <person name="Gravely B."/>
            <person name="Greenberg A.J."/>
            <person name="Griffiths-Jones S."/>
            <person name="Gross S."/>
            <person name="Guigo R."/>
            <person name="Gustafson E.A."/>
            <person name="Haerty W."/>
            <person name="Hahn M.W."/>
            <person name="Halligan D.L."/>
            <person name="Halpern A.L."/>
            <person name="Halter G.M."/>
            <person name="Han M.V."/>
            <person name="Heger A."/>
            <person name="Hillier L."/>
            <person name="Hinrichs A.S."/>
            <person name="Holmes I."/>
            <person name="Hoskins R.A."/>
            <person name="Hubisz M.J."/>
            <person name="Hultmark D."/>
            <person name="Huntley M.A."/>
            <person name="Jaffe D.B."/>
            <person name="Jagadeeshan S."/>
            <person name="Jeck W.R."/>
            <person name="Johnson J."/>
            <person name="Jones C.D."/>
            <person name="Jordan W.C."/>
            <person name="Karpen G.H."/>
            <person name="Kataoka E."/>
            <person name="Keightley P.D."/>
            <person name="Kheradpour P."/>
            <person name="Kirkness E.F."/>
            <person name="Koerich L.B."/>
            <person name="Kristiansen K."/>
            <person name="Kudrna D."/>
            <person name="Kulathinal R.J."/>
            <person name="Kumar S."/>
            <person name="Kwok R."/>
            <person name="Lander E."/>
            <person name="Langley C.H."/>
            <person name="Lapoint R."/>
            <person name="Lazzaro B.P."/>
            <person name="Lee S.J."/>
            <person name="Levesque L."/>
            <person name="Li R."/>
            <person name="Lin C.F."/>
            <person name="Lin M.F."/>
            <person name="Lindblad-Toh K."/>
            <person name="Llopart A."/>
            <person name="Long M."/>
            <person name="Low L."/>
            <person name="Lozovsky E."/>
            <person name="Lu J."/>
            <person name="Luo M."/>
            <person name="Machado C.A."/>
            <person name="Makalowski W."/>
            <person name="Marzo M."/>
            <person name="Matsuda M."/>
            <person name="Matzkin L."/>
            <person name="McAllister B."/>
            <person name="McBride C.S."/>
            <person name="McKernan B."/>
            <person name="McKernan K."/>
            <person name="Mendez-Lago M."/>
            <person name="Minx P."/>
            <person name="Mollenhauer M.U."/>
            <person name="Montooth K."/>
            <person name="Mount S.M."/>
            <person name="Mu X."/>
            <person name="Myers E."/>
            <person name="Negre B."/>
            <person name="Newfeld S."/>
            <person name="Nielsen R."/>
            <person name="Noor M.A."/>
            <person name="O'Grady P."/>
            <person name="Pachter L."/>
            <person name="Papaceit M."/>
            <person name="Parisi M.J."/>
            <person name="Parisi M."/>
            <person name="Parts L."/>
            <person name="Pedersen J.S."/>
            <person name="Pesole G."/>
            <person name="Phillippy A.M."/>
            <person name="Ponting C.P."/>
            <person name="Pop M."/>
            <person name="Porcelli D."/>
            <person name="Powell J.R."/>
            <person name="Prohaska S."/>
            <person name="Pruitt K."/>
            <person name="Puig M."/>
            <person name="Quesneville H."/>
            <person name="Ram K.R."/>
            <person name="Rand D."/>
            <person name="Rasmussen M.D."/>
            <person name="Reed L.K."/>
            <person name="Reenan R."/>
            <person name="Reily A."/>
            <person name="Remington K.A."/>
            <person name="Rieger T.T."/>
            <person name="Ritchie M.G."/>
            <person name="Robin C."/>
            <person name="Rogers Y.H."/>
            <person name="Rohde C."/>
            <person name="Rozas J."/>
            <person name="Rubenfield M.J."/>
            <person name="Ruiz A."/>
            <person name="Russo S."/>
            <person name="Salzberg S.L."/>
            <person name="Sanchez-Gracia A."/>
            <person name="Saranga D.J."/>
            <person name="Sato H."/>
            <person name="Schaeffer S.W."/>
            <person name="Schatz M.C."/>
            <person name="Schlenke T."/>
            <person name="Schwartz R."/>
            <person name="Segarra C."/>
            <person name="Singh R.S."/>
            <person name="Sirot L."/>
            <person name="Sirota M."/>
            <person name="Sisneros N.B."/>
            <person name="Smith C.D."/>
            <person name="Smith T.F."/>
            <person name="Spieth J."/>
            <person name="Stage D.E."/>
            <person name="Stark A."/>
            <person name="Stephan W."/>
            <person name="Strausberg R.L."/>
            <person name="Strempel S."/>
            <person name="Sturgill D."/>
            <person name="Sutton G."/>
            <person name="Sutton G.G."/>
            <person name="Tao W."/>
            <person name="Teichmann S."/>
            <person name="Tobari Y.N."/>
            <person name="Tomimura Y."/>
            <person name="Tsolas J.M."/>
            <person name="Valente V.L."/>
            <person name="Venter E."/>
            <person name="Venter J.C."/>
            <person name="Vicario S."/>
            <person name="Vieira F.G."/>
            <person name="Vilella A.J."/>
            <person name="Villasante A."/>
            <person name="Walenz B."/>
            <person name="Wang J."/>
            <person name="Wasserman M."/>
            <person name="Watts T."/>
            <person name="Wilson D."/>
            <person name="Wilson R.K."/>
            <person name="Wing R.A."/>
            <person name="Wolfner M.F."/>
            <person name="Wong A."/>
            <person name="Wong G.K."/>
            <person name="Wu C.I."/>
            <person name="Wu G."/>
            <person name="Yamamoto D."/>
            <person name="Yang H.P."/>
            <person name="Yang S.P."/>
            <person name="Yorke J.A."/>
            <person name="Yoshida K."/>
            <person name="Zdobnov E."/>
            <person name="Zhang P."/>
            <person name="Zhang Y."/>
            <person name="Zimin A.V."/>
            <person name="Baldwin J."/>
            <person name="Abdouelleil A."/>
            <person name="Abdulkadir J."/>
            <person name="Abebe A."/>
            <person name="Abera B."/>
            <person name="Abreu J."/>
            <person name="Acer S.C."/>
            <person name="Aftuck L."/>
            <person name="Alexander A."/>
            <person name="An P."/>
            <person name="Anderson E."/>
            <person name="Anderson S."/>
            <person name="Arachi H."/>
            <person name="Azer M."/>
            <person name="Bachantsang P."/>
            <person name="Barry A."/>
            <person name="Bayul T."/>
            <person name="Berlin A."/>
            <person name="Bessette D."/>
            <person name="Bloom T."/>
            <person name="Blye J."/>
            <person name="Boguslavskiy L."/>
            <person name="Bonnet C."/>
            <person name="Boukhgalter B."/>
            <person name="Bourzgui I."/>
            <person name="Brown A."/>
            <person name="Cahill P."/>
            <person name="Channer S."/>
            <person name="Cheshatsang Y."/>
            <person name="Chuda L."/>
            <person name="Citroen M."/>
            <person name="Collymore A."/>
            <person name="Cooke P."/>
            <person name="Costello M."/>
            <person name="D'Aco K."/>
            <person name="Daza R."/>
            <person name="De Haan G."/>
            <person name="DeGray S."/>
            <person name="DeMaso C."/>
            <person name="Dhargay N."/>
            <person name="Dooley K."/>
            <person name="Dooley E."/>
            <person name="Doricent M."/>
            <person name="Dorje P."/>
            <person name="Dorjee K."/>
            <person name="Dupes A."/>
            <person name="Elong R."/>
            <person name="Falk J."/>
            <person name="Farina A."/>
            <person name="Faro S."/>
            <person name="Ferguson D."/>
            <person name="Fisher S."/>
            <person name="Foley C.D."/>
            <person name="Franke A."/>
            <person name="Friedrich D."/>
            <person name="Gadbois L."/>
            <person name="Gearin G."/>
            <person name="Gearin C.R."/>
            <person name="Giannoukos G."/>
            <person name="Goode T."/>
            <person name="Graham J."/>
            <person name="Grandbois E."/>
            <person name="Grewal S."/>
            <person name="Gyaltsen K."/>
            <person name="Hafez N."/>
            <person name="Hagos B."/>
            <person name="Hall J."/>
            <person name="Henson C."/>
            <person name="Hollinger A."/>
            <person name="Honan T."/>
            <person name="Huard M.D."/>
            <person name="Hughes L."/>
            <person name="Hurhula B."/>
            <person name="Husby M.E."/>
            <person name="Kamat A."/>
            <person name="Kanga B."/>
            <person name="Kashin S."/>
            <person name="Khazanovich D."/>
            <person name="Kisner P."/>
            <person name="Lance K."/>
            <person name="Lara M."/>
            <person name="Lee W."/>
            <person name="Lennon N."/>
            <person name="Letendre F."/>
            <person name="LeVine R."/>
            <person name="Lipovsky A."/>
            <person name="Liu X."/>
            <person name="Liu J."/>
            <person name="Liu S."/>
            <person name="Lokyitsang T."/>
            <person name="Lokyitsang Y."/>
            <person name="Lubonja R."/>
            <person name="Lui A."/>
            <person name="MacDonald P."/>
            <person name="Magnisalis V."/>
            <person name="Maru K."/>
            <person name="Matthews C."/>
            <person name="McCusker W."/>
            <person name="McDonough S."/>
            <person name="Mehta T."/>
            <person name="Meldrim J."/>
            <person name="Meneus L."/>
            <person name="Mihai O."/>
            <person name="Mihalev A."/>
            <person name="Mihova T."/>
            <person name="Mittelman R."/>
            <person name="Mlenga V."/>
            <person name="Montmayeur A."/>
            <person name="Mulrain L."/>
            <person name="Navidi A."/>
            <person name="Naylor J."/>
            <person name="Negash T."/>
            <person name="Nguyen T."/>
            <person name="Nguyen N."/>
            <person name="Nicol R."/>
            <person name="Norbu C."/>
            <person name="Norbu N."/>
            <person name="Novod N."/>
            <person name="O'Neill B."/>
            <person name="Osman S."/>
            <person name="Markiewicz E."/>
            <person name="Oyono O.L."/>
            <person name="Patti C."/>
            <person name="Phunkhang P."/>
            <person name="Pierre F."/>
            <person name="Priest M."/>
            <person name="Raghuraman S."/>
            <person name="Rege F."/>
            <person name="Reyes R."/>
            <person name="Rise C."/>
            <person name="Rogov P."/>
            <person name="Ross K."/>
            <person name="Ryan E."/>
            <person name="Settipalli S."/>
            <person name="Shea T."/>
            <person name="Sherpa N."/>
            <person name="Shi L."/>
            <person name="Shih D."/>
            <person name="Sparrow T."/>
            <person name="Spaulding J."/>
            <person name="Stalker J."/>
            <person name="Stange-Thomann N."/>
            <person name="Stavropoulos S."/>
            <person name="Stone C."/>
            <person name="Strader C."/>
            <person name="Tesfaye S."/>
            <person name="Thomson T."/>
            <person name="Thoulutsang Y."/>
            <person name="Thoulutsang D."/>
            <person name="Topham K."/>
            <person name="Topping I."/>
            <person name="Tsamla T."/>
            <person name="Vassiliev H."/>
            <person name="Vo A."/>
            <person name="Wangchuk T."/>
            <person name="Wangdi T."/>
            <person name="Weiand M."/>
            <person name="Wilkinson J."/>
            <person name="Wilson A."/>
            <person name="Yadav S."/>
            <person name="Young G."/>
            <person name="Yu Q."/>
            <person name="Zembek L."/>
            <person name="Zhong D."/>
            <person name="Zimmer A."/>
            <person name="Zwirko Z."/>
            <person name="Jaffe D.B."/>
            <person name="Alvarez P."/>
            <person name="Brockman W."/>
            <person name="Butler J."/>
            <person name="Chin C."/>
            <person name="Gnerre S."/>
            <person name="Grabherr M."/>
            <person name="Kleber M."/>
            <person name="Mauceli E."/>
            <person name="MacCallum I."/>
        </authorList>
    </citation>
    <scope>NUCLEOTIDE SEQUENCE [LARGE SCALE GENOMIC DNA]</scope>
    <source>
        <strain evidence="3">white501</strain>
    </source>
</reference>
<feature type="compositionally biased region" description="Basic and acidic residues" evidence="1">
    <location>
        <begin position="70"/>
        <end position="85"/>
    </location>
</feature>
<dbReference type="EMBL" id="CM000361">
    <property type="protein sequence ID" value="EDX05597.1"/>
    <property type="molecule type" value="Genomic_DNA"/>
</dbReference>
<dbReference type="Proteomes" id="UP000000304">
    <property type="component" value="Chromosome 2L"/>
</dbReference>
<dbReference type="AlphaFoldDB" id="B4QAI0"/>
<sequence>MTTPATTDKNNDNDNNTSSNSNTNTNNNTNKSSNESRQQQHDMTRTTTMAAGKASGKMREENIWHTLRRAKSDKMWRNESKKSESDAEASPEVEFYAAKSAVWHFERPPSRKSRSFEHQHRLKTLVNLFEGCSGDGRSRVKSG</sequence>
<organism evidence="2 3">
    <name type="scientific">Drosophila simulans</name>
    <name type="common">Fruit fly</name>
    <dbReference type="NCBI Taxonomy" id="7240"/>
    <lineage>
        <taxon>Eukaryota</taxon>
        <taxon>Metazoa</taxon>
        <taxon>Ecdysozoa</taxon>
        <taxon>Arthropoda</taxon>
        <taxon>Hexapoda</taxon>
        <taxon>Insecta</taxon>
        <taxon>Pterygota</taxon>
        <taxon>Neoptera</taxon>
        <taxon>Endopterygota</taxon>
        <taxon>Diptera</taxon>
        <taxon>Brachycera</taxon>
        <taxon>Muscomorpha</taxon>
        <taxon>Ephydroidea</taxon>
        <taxon>Drosophilidae</taxon>
        <taxon>Drosophila</taxon>
        <taxon>Sophophora</taxon>
    </lineage>
</organism>
<gene>
    <name evidence="2" type="primary">Dsim\GD24249</name>
    <name evidence="2" type="ORF">Dsim_GD24249</name>
</gene>